<feature type="transmembrane region" description="Helical" evidence="2">
    <location>
        <begin position="89"/>
        <end position="110"/>
    </location>
</feature>
<dbReference type="EMBL" id="KL197710">
    <property type="protein sequence ID" value="KDQ63351.1"/>
    <property type="molecule type" value="Genomic_DNA"/>
</dbReference>
<evidence type="ECO:0000259" key="3">
    <source>
        <dbReference type="PROSITE" id="PS50263"/>
    </source>
</evidence>
<dbReference type="PROSITE" id="PS50263">
    <property type="entry name" value="CN_HYDROLASE"/>
    <property type="match status" value="1"/>
</dbReference>
<protein>
    <recommendedName>
        <fullName evidence="3">CN hydrolase domain-containing protein</fullName>
    </recommendedName>
</protein>
<feature type="transmembrane region" description="Helical" evidence="2">
    <location>
        <begin position="171"/>
        <end position="189"/>
    </location>
</feature>
<keyword evidence="5" id="KW-1185">Reference proteome</keyword>
<feature type="transmembrane region" description="Helical" evidence="2">
    <location>
        <begin position="122"/>
        <end position="140"/>
    </location>
</feature>
<keyword evidence="2" id="KW-1133">Transmembrane helix</keyword>
<gene>
    <name evidence="4" type="ORF">JAAARDRAFT_53575</name>
</gene>
<keyword evidence="2" id="KW-0472">Membrane</keyword>
<evidence type="ECO:0000313" key="5">
    <source>
        <dbReference type="Proteomes" id="UP000027265"/>
    </source>
</evidence>
<evidence type="ECO:0000256" key="2">
    <source>
        <dbReference type="SAM" id="Phobius"/>
    </source>
</evidence>
<organism evidence="4 5">
    <name type="scientific">Jaapia argillacea MUCL 33604</name>
    <dbReference type="NCBI Taxonomy" id="933084"/>
    <lineage>
        <taxon>Eukaryota</taxon>
        <taxon>Fungi</taxon>
        <taxon>Dikarya</taxon>
        <taxon>Basidiomycota</taxon>
        <taxon>Agaricomycotina</taxon>
        <taxon>Agaricomycetes</taxon>
        <taxon>Agaricomycetidae</taxon>
        <taxon>Jaapiales</taxon>
        <taxon>Jaapiaceae</taxon>
        <taxon>Jaapia</taxon>
    </lineage>
</organism>
<evidence type="ECO:0000313" key="4">
    <source>
        <dbReference type="EMBL" id="KDQ63351.1"/>
    </source>
</evidence>
<reference evidence="5" key="1">
    <citation type="journal article" date="2014" name="Proc. Natl. Acad. Sci. U.S.A.">
        <title>Extensive sampling of basidiomycete genomes demonstrates inadequacy of the white-rot/brown-rot paradigm for wood decay fungi.</title>
        <authorList>
            <person name="Riley R."/>
            <person name="Salamov A.A."/>
            <person name="Brown D.W."/>
            <person name="Nagy L.G."/>
            <person name="Floudas D."/>
            <person name="Held B.W."/>
            <person name="Levasseur A."/>
            <person name="Lombard V."/>
            <person name="Morin E."/>
            <person name="Otillar R."/>
            <person name="Lindquist E.A."/>
            <person name="Sun H."/>
            <person name="LaButti K.M."/>
            <person name="Schmutz J."/>
            <person name="Jabbour D."/>
            <person name="Luo H."/>
            <person name="Baker S.E."/>
            <person name="Pisabarro A.G."/>
            <person name="Walton J.D."/>
            <person name="Blanchette R.A."/>
            <person name="Henrissat B."/>
            <person name="Martin F."/>
            <person name="Cullen D."/>
            <person name="Hibbett D.S."/>
            <person name="Grigoriev I.V."/>
        </authorList>
    </citation>
    <scope>NUCLEOTIDE SEQUENCE [LARGE SCALE GENOMIC DNA]</scope>
    <source>
        <strain evidence="5">MUCL 33604</strain>
    </source>
</reference>
<feature type="compositionally biased region" description="Acidic residues" evidence="1">
    <location>
        <begin position="599"/>
        <end position="613"/>
    </location>
</feature>
<dbReference type="SUPFAM" id="SSF56317">
    <property type="entry name" value="Carbon-nitrogen hydrolase"/>
    <property type="match status" value="1"/>
</dbReference>
<feature type="transmembrane region" description="Helical" evidence="2">
    <location>
        <begin position="540"/>
        <end position="560"/>
    </location>
</feature>
<dbReference type="STRING" id="933084.A0A067QL56"/>
<dbReference type="OrthoDB" id="2626014at2759"/>
<dbReference type="InterPro" id="IPR036526">
    <property type="entry name" value="C-N_Hydrolase_sf"/>
</dbReference>
<proteinExistence type="predicted"/>
<feature type="transmembrane region" description="Helical" evidence="2">
    <location>
        <begin position="33"/>
        <end position="52"/>
    </location>
</feature>
<accession>A0A067QL56</accession>
<dbReference type="Proteomes" id="UP000027265">
    <property type="component" value="Unassembled WGS sequence"/>
</dbReference>
<sequence>MGIAEVVFIKHPTPLFVTLSSGLALAALSPRPAFTPLILLLAALQLYAQIIIKREHAQAKLALLWVSLTAAIAFSHIGPSMSALPNSAMSVIFLSLISSITSFLGLSAILAQVHLTRPTSHILLFPALWATLWGTISHVSPVGRLATWSPVVGLGPYDWTRQVFGPWGIDWIVAAWSVVLAHLVGSWFVGSPAMLGLEGENGKVGDEHRDNGDQDGRIVPVDLPEDASIVLDAPRPSPAAVGRPGRSGRVMFVGLGLLALMIPSYINPDVPLPRFSPDTTPLSVACVLPQSRHLKTGPALLKDYITESQKLNAAKILLWPEGAVRFDDFTARDAAVKEIQNKVAIPYNVFVGMTFEEVVPSSGSGRSYMRRNAMVLVGRDGPIFEYEKRNLVPIAESFSQIAGKEPPTVHTLLLTPPKGTTVPEWGNRTRPLPVTSSICLDFSTPSSFSALESKPALILAPARTWHPTVGLAMWEQAKARASETGTYVLWCDGGEGGVSGIAGNGYHEVMQVGDGSWVRGLGVGYPFNDKRTMFTSGGEWFAMFVAWGILGLGWVADIGYKNGGGNRQLAWIRGPALVAGNWVQGFRERRRIARGADTEAGEEQDLLGDEDET</sequence>
<evidence type="ECO:0000256" key="1">
    <source>
        <dbReference type="SAM" id="MobiDB-lite"/>
    </source>
</evidence>
<dbReference type="AlphaFoldDB" id="A0A067QL56"/>
<dbReference type="InParanoid" id="A0A067QL56"/>
<dbReference type="InterPro" id="IPR003010">
    <property type="entry name" value="C-N_Hydrolase"/>
</dbReference>
<dbReference type="Gene3D" id="3.60.110.10">
    <property type="entry name" value="Carbon-nitrogen hydrolase"/>
    <property type="match status" value="1"/>
</dbReference>
<feature type="transmembrane region" description="Helical" evidence="2">
    <location>
        <begin position="59"/>
        <end position="77"/>
    </location>
</feature>
<feature type="region of interest" description="Disordered" evidence="1">
    <location>
        <begin position="594"/>
        <end position="613"/>
    </location>
</feature>
<name>A0A067QL56_9AGAM</name>
<feature type="domain" description="CN hydrolase" evidence="3">
    <location>
        <begin position="282"/>
        <end position="530"/>
    </location>
</feature>
<dbReference type="HOGENOM" id="CLU_032069_0_0_1"/>
<keyword evidence="2" id="KW-0812">Transmembrane</keyword>